<dbReference type="Pfam" id="PF13545">
    <property type="entry name" value="HTH_Crp_2"/>
    <property type="match status" value="1"/>
</dbReference>
<dbReference type="AlphaFoldDB" id="G8TGA4"/>
<evidence type="ECO:0000313" key="6">
    <source>
        <dbReference type="EMBL" id="AEW02743.1"/>
    </source>
</evidence>
<gene>
    <name evidence="6" type="ordered locus">Niako_6519</name>
</gene>
<dbReference type="SMART" id="SM00419">
    <property type="entry name" value="HTH_CRP"/>
    <property type="match status" value="1"/>
</dbReference>
<evidence type="ECO:0000259" key="5">
    <source>
        <dbReference type="PROSITE" id="PS51063"/>
    </source>
</evidence>
<sequence>MLYLNIIYQLCFFTHHIPIMELSTIPLAFPAFEKDLQQEIQEQGEVRFFKTDEQLMRTGQYFRSTMLILNGLVKIYREDDDGNEFFMYYLQPGQACALSMVCAAEHKKSAIMAKAVKDTEIIAIPLEYMEEWMGKYKSWSQFVITTYRSRFEELLSTIDHIAFRGMDERLEFYLKKHQETLGTNLIPLNHQEIANELNSSREVISRLLKKMEQFGKVKLNRNAIEIIQL</sequence>
<dbReference type="PROSITE" id="PS50042">
    <property type="entry name" value="CNMP_BINDING_3"/>
    <property type="match status" value="1"/>
</dbReference>
<keyword evidence="3" id="KW-0804">Transcription</keyword>
<dbReference type="PROSITE" id="PS51063">
    <property type="entry name" value="HTH_CRP_2"/>
    <property type="match status" value="1"/>
</dbReference>
<dbReference type="CDD" id="cd00038">
    <property type="entry name" value="CAP_ED"/>
    <property type="match status" value="1"/>
</dbReference>
<reference evidence="6 7" key="1">
    <citation type="submission" date="2011-12" db="EMBL/GenBank/DDBJ databases">
        <title>The complete genome of Niastella koreensis GR20-10.</title>
        <authorList>
            <consortium name="US DOE Joint Genome Institute (JGI-PGF)"/>
            <person name="Lucas S."/>
            <person name="Han J."/>
            <person name="Lapidus A."/>
            <person name="Bruce D."/>
            <person name="Goodwin L."/>
            <person name="Pitluck S."/>
            <person name="Peters L."/>
            <person name="Kyrpides N."/>
            <person name="Mavromatis K."/>
            <person name="Ivanova N."/>
            <person name="Mikhailova N."/>
            <person name="Davenport K."/>
            <person name="Saunders E."/>
            <person name="Detter J.C."/>
            <person name="Tapia R."/>
            <person name="Han C."/>
            <person name="Land M."/>
            <person name="Hauser L."/>
            <person name="Markowitz V."/>
            <person name="Cheng J.-F."/>
            <person name="Hugenholtz P."/>
            <person name="Woyke T."/>
            <person name="Wu D."/>
            <person name="Tindall B."/>
            <person name="Pomrenke H."/>
            <person name="Brambilla E."/>
            <person name="Klenk H.-P."/>
            <person name="Eisen J.A."/>
        </authorList>
    </citation>
    <scope>NUCLEOTIDE SEQUENCE [LARGE SCALE GENOMIC DNA]</scope>
    <source>
        <strain evidence="7">DSM 17620 / KACC 11465 / NBRC 106392 / GR20-10</strain>
    </source>
</reference>
<evidence type="ECO:0000256" key="3">
    <source>
        <dbReference type="ARBA" id="ARBA00023163"/>
    </source>
</evidence>
<evidence type="ECO:0000259" key="4">
    <source>
        <dbReference type="PROSITE" id="PS50042"/>
    </source>
</evidence>
<protein>
    <submittedName>
        <fullName evidence="6">Transcriptional regulator, Crp/Fnr family</fullName>
    </submittedName>
</protein>
<name>G8TGA4_NIAKG</name>
<evidence type="ECO:0000256" key="1">
    <source>
        <dbReference type="ARBA" id="ARBA00023015"/>
    </source>
</evidence>
<dbReference type="eggNOG" id="COG0664">
    <property type="taxonomic scope" value="Bacteria"/>
</dbReference>
<keyword evidence="2" id="KW-0238">DNA-binding</keyword>
<dbReference type="STRING" id="700598.Niako_6519"/>
<dbReference type="InterPro" id="IPR012318">
    <property type="entry name" value="HTH_CRP"/>
</dbReference>
<proteinExistence type="predicted"/>
<dbReference type="GO" id="GO:0003677">
    <property type="term" value="F:DNA binding"/>
    <property type="evidence" value="ECO:0007669"/>
    <property type="project" value="UniProtKB-KW"/>
</dbReference>
<dbReference type="PATRIC" id="fig|700598.3.peg.6676"/>
<evidence type="ECO:0000313" key="7">
    <source>
        <dbReference type="Proteomes" id="UP000005438"/>
    </source>
</evidence>
<evidence type="ECO:0000256" key="2">
    <source>
        <dbReference type="ARBA" id="ARBA00023125"/>
    </source>
</evidence>
<dbReference type="InterPro" id="IPR036388">
    <property type="entry name" value="WH-like_DNA-bd_sf"/>
</dbReference>
<dbReference type="InterPro" id="IPR036390">
    <property type="entry name" value="WH_DNA-bd_sf"/>
</dbReference>
<feature type="domain" description="HTH crp-type" evidence="5">
    <location>
        <begin position="164"/>
        <end position="229"/>
    </location>
</feature>
<dbReference type="Gene3D" id="1.10.10.10">
    <property type="entry name" value="Winged helix-like DNA-binding domain superfamily/Winged helix DNA-binding domain"/>
    <property type="match status" value="1"/>
</dbReference>
<dbReference type="Gene3D" id="2.60.120.10">
    <property type="entry name" value="Jelly Rolls"/>
    <property type="match status" value="1"/>
</dbReference>
<dbReference type="EMBL" id="CP003178">
    <property type="protein sequence ID" value="AEW02743.1"/>
    <property type="molecule type" value="Genomic_DNA"/>
</dbReference>
<dbReference type="InterPro" id="IPR000595">
    <property type="entry name" value="cNMP-bd_dom"/>
</dbReference>
<dbReference type="KEGG" id="nko:Niako_6519"/>
<dbReference type="SUPFAM" id="SSF51206">
    <property type="entry name" value="cAMP-binding domain-like"/>
    <property type="match status" value="1"/>
</dbReference>
<organism evidence="6 7">
    <name type="scientific">Niastella koreensis (strain DSM 17620 / KACC 11465 / NBRC 106392 / GR20-10)</name>
    <dbReference type="NCBI Taxonomy" id="700598"/>
    <lineage>
        <taxon>Bacteria</taxon>
        <taxon>Pseudomonadati</taxon>
        <taxon>Bacteroidota</taxon>
        <taxon>Chitinophagia</taxon>
        <taxon>Chitinophagales</taxon>
        <taxon>Chitinophagaceae</taxon>
        <taxon>Niastella</taxon>
    </lineage>
</organism>
<keyword evidence="1" id="KW-0805">Transcription regulation</keyword>
<feature type="domain" description="Cyclic nucleotide-binding" evidence="4">
    <location>
        <begin position="28"/>
        <end position="150"/>
    </location>
</feature>
<dbReference type="SUPFAM" id="SSF46785">
    <property type="entry name" value="Winged helix' DNA-binding domain"/>
    <property type="match status" value="1"/>
</dbReference>
<dbReference type="Pfam" id="PF00027">
    <property type="entry name" value="cNMP_binding"/>
    <property type="match status" value="1"/>
</dbReference>
<dbReference type="Proteomes" id="UP000005438">
    <property type="component" value="Chromosome"/>
</dbReference>
<accession>G8TGA4</accession>
<dbReference type="InterPro" id="IPR018490">
    <property type="entry name" value="cNMP-bd_dom_sf"/>
</dbReference>
<dbReference type="GO" id="GO:0006355">
    <property type="term" value="P:regulation of DNA-templated transcription"/>
    <property type="evidence" value="ECO:0007669"/>
    <property type="project" value="InterPro"/>
</dbReference>
<dbReference type="InterPro" id="IPR014710">
    <property type="entry name" value="RmlC-like_jellyroll"/>
</dbReference>
<dbReference type="HOGENOM" id="CLU_075053_7_0_10"/>